<proteinExistence type="predicted"/>
<dbReference type="AlphaFoldDB" id="A0A2H1VBQ9"/>
<sequence>MDRTHSPENRRPLGQKGFLMETASWEAQRKTSIQRWIDDLRSRRLHMTFTQQGLYRNNTRPVAVVGGCIHVQLSARRVMCSVVCAGRAVRASGVGVGRARSASPRTRL</sequence>
<name>A0A2H1VBQ9_SPOFR</name>
<accession>A0A2H1VBQ9</accession>
<protein>
    <submittedName>
        <fullName evidence="1">SFRICE_040555</fullName>
    </submittedName>
</protein>
<evidence type="ECO:0000313" key="1">
    <source>
        <dbReference type="EMBL" id="SOQ38278.1"/>
    </source>
</evidence>
<organism evidence="1">
    <name type="scientific">Spodoptera frugiperda</name>
    <name type="common">Fall armyworm</name>
    <dbReference type="NCBI Taxonomy" id="7108"/>
    <lineage>
        <taxon>Eukaryota</taxon>
        <taxon>Metazoa</taxon>
        <taxon>Ecdysozoa</taxon>
        <taxon>Arthropoda</taxon>
        <taxon>Hexapoda</taxon>
        <taxon>Insecta</taxon>
        <taxon>Pterygota</taxon>
        <taxon>Neoptera</taxon>
        <taxon>Endopterygota</taxon>
        <taxon>Lepidoptera</taxon>
        <taxon>Glossata</taxon>
        <taxon>Ditrysia</taxon>
        <taxon>Noctuoidea</taxon>
        <taxon>Noctuidae</taxon>
        <taxon>Amphipyrinae</taxon>
        <taxon>Spodoptera</taxon>
    </lineage>
</organism>
<gene>
    <name evidence="1" type="ORF">SFRICE_040555</name>
</gene>
<dbReference type="EMBL" id="ODYU01001700">
    <property type="protein sequence ID" value="SOQ38278.1"/>
    <property type="molecule type" value="Genomic_DNA"/>
</dbReference>
<reference evidence="1" key="1">
    <citation type="submission" date="2016-07" db="EMBL/GenBank/DDBJ databases">
        <authorList>
            <person name="Bretaudeau A."/>
        </authorList>
    </citation>
    <scope>NUCLEOTIDE SEQUENCE</scope>
    <source>
        <strain evidence="1">Rice</strain>
        <tissue evidence="1">Whole body</tissue>
    </source>
</reference>